<keyword evidence="2" id="KW-1185">Reference proteome</keyword>
<gene>
    <name evidence="1" type="ORF">ABR189_01845</name>
</gene>
<dbReference type="RefSeq" id="WP_354658735.1">
    <property type="nucleotide sequence ID" value="NZ_JBEXAC010000001.1"/>
</dbReference>
<dbReference type="EMBL" id="JBEXAC010000001">
    <property type="protein sequence ID" value="MET6996087.1"/>
    <property type="molecule type" value="Genomic_DNA"/>
</dbReference>
<dbReference type="Pfam" id="PF02962">
    <property type="entry name" value="CHMI"/>
    <property type="match status" value="1"/>
</dbReference>
<sequence length="125" mass="14193">MPHFVIECSKNVLELQPADVIMNTVYDAAETTGLFAENDIKVRINSYEYYKLGEGKHSFLHIFGSIMEGRTTAQKANLSRLITERLAPLFTDISFLSINISDFEQATYCNKSLINPLNTEGNRHF</sequence>
<dbReference type="CDD" id="cd00580">
    <property type="entry name" value="CHMI"/>
    <property type="match status" value="1"/>
</dbReference>
<dbReference type="SUPFAM" id="SSF55331">
    <property type="entry name" value="Tautomerase/MIF"/>
    <property type="match status" value="1"/>
</dbReference>
<reference evidence="1 2" key="1">
    <citation type="submission" date="2024-06" db="EMBL/GenBank/DDBJ databases">
        <title>Chitinophaga defluvii sp. nov., isolated from municipal sewage.</title>
        <authorList>
            <person name="Zhang L."/>
        </authorList>
    </citation>
    <scope>NUCLEOTIDE SEQUENCE [LARGE SCALE GENOMIC DNA]</scope>
    <source>
        <strain evidence="1 2">H8</strain>
    </source>
</reference>
<comment type="caution">
    <text evidence="1">The sequence shown here is derived from an EMBL/GenBank/DDBJ whole genome shotgun (WGS) entry which is preliminary data.</text>
</comment>
<evidence type="ECO:0000313" key="1">
    <source>
        <dbReference type="EMBL" id="MET6996087.1"/>
    </source>
</evidence>
<dbReference type="InterPro" id="IPR014347">
    <property type="entry name" value="Tautomerase/MIF_sf"/>
</dbReference>
<dbReference type="PANTHER" id="PTHR37950">
    <property type="entry name" value="4-HYDROXYPHENYLACETATE CATABOLISM PROTEIN"/>
    <property type="match status" value="1"/>
</dbReference>
<name>A0ABV2SZ81_9BACT</name>
<dbReference type="Proteomes" id="UP001549749">
    <property type="component" value="Unassembled WGS sequence"/>
</dbReference>
<organism evidence="1 2">
    <name type="scientific">Chitinophaga defluvii</name>
    <dbReference type="NCBI Taxonomy" id="3163343"/>
    <lineage>
        <taxon>Bacteria</taxon>
        <taxon>Pseudomonadati</taxon>
        <taxon>Bacteroidota</taxon>
        <taxon>Chitinophagia</taxon>
        <taxon>Chitinophagales</taxon>
        <taxon>Chitinophagaceae</taxon>
        <taxon>Chitinophaga</taxon>
    </lineage>
</organism>
<dbReference type="PANTHER" id="PTHR37950:SF1">
    <property type="entry name" value="4-HYDROXYPHENYLACETATE CATABOLISM PROTEIN"/>
    <property type="match status" value="1"/>
</dbReference>
<dbReference type="Gene3D" id="3.30.429.10">
    <property type="entry name" value="Macrophage Migration Inhibitory Factor"/>
    <property type="match status" value="1"/>
</dbReference>
<accession>A0ABV2SZ81</accession>
<proteinExistence type="predicted"/>
<protein>
    <submittedName>
        <fullName evidence="1">5-carboxymethyl-2-hydroxymuconate Delta-isomerase</fullName>
    </submittedName>
</protein>
<dbReference type="InterPro" id="IPR004220">
    <property type="entry name" value="5-COMe_2-OHmuconate_Isoase"/>
</dbReference>
<evidence type="ECO:0000313" key="2">
    <source>
        <dbReference type="Proteomes" id="UP001549749"/>
    </source>
</evidence>